<evidence type="ECO:0000256" key="3">
    <source>
        <dbReference type="SAM" id="SignalP"/>
    </source>
</evidence>
<dbReference type="PANTHER" id="PTHR35936">
    <property type="entry name" value="MEMBRANE-BOUND LYTIC MUREIN TRANSGLYCOSYLASE F"/>
    <property type="match status" value="1"/>
</dbReference>
<dbReference type="SUPFAM" id="SSF53850">
    <property type="entry name" value="Periplasmic binding protein-like II"/>
    <property type="match status" value="1"/>
</dbReference>
<dbReference type="InterPro" id="IPR001638">
    <property type="entry name" value="Solute-binding_3/MltF_N"/>
</dbReference>
<evidence type="ECO:0000256" key="2">
    <source>
        <dbReference type="ARBA" id="ARBA00022729"/>
    </source>
</evidence>
<feature type="chain" id="PRO_5030008071" description="Solute-binding protein family 3/N-terminal domain-containing protein" evidence="3">
    <location>
        <begin position="20"/>
        <end position="261"/>
    </location>
</feature>
<dbReference type="EMBL" id="CP000626">
    <property type="protein sequence ID" value="ABQ19005.1"/>
    <property type="molecule type" value="Genomic_DNA"/>
</dbReference>
<dbReference type="Gene3D" id="3.40.190.10">
    <property type="entry name" value="Periplasmic binding protein-like II"/>
    <property type="match status" value="2"/>
</dbReference>
<evidence type="ECO:0000313" key="6">
    <source>
        <dbReference type="Proteomes" id="UP000000249"/>
    </source>
</evidence>
<feature type="signal peptide" evidence="3">
    <location>
        <begin position="1"/>
        <end position="19"/>
    </location>
</feature>
<name>A0A0H3AF43_VIBC3</name>
<comment type="similarity">
    <text evidence="1">Belongs to the bacterial solute-binding protein 3 family.</text>
</comment>
<dbReference type="KEGG" id="vcr:VC395_A0731"/>
<reference evidence="5 6" key="1">
    <citation type="submission" date="2007-03" db="EMBL/GenBank/DDBJ databases">
        <authorList>
            <person name="Heidelberg J."/>
        </authorList>
    </citation>
    <scope>NUCLEOTIDE SEQUENCE [LARGE SCALE GENOMIC DNA]</scope>
    <source>
        <strain evidence="6">ATCC 39541 / Classical Ogawa 395 / O395</strain>
    </source>
</reference>
<gene>
    <name evidence="5" type="ordered locus">VC0395_0527</name>
</gene>
<evidence type="ECO:0000256" key="1">
    <source>
        <dbReference type="ARBA" id="ARBA00010333"/>
    </source>
</evidence>
<sequence>MRIGLLFASLCLMSTCLHAKPQRVTIFADDAYPPYSYAENGRAVGIYPEILRAADVLMTEFEIELQPIPWRRGLKLLEAGRIFALLPPYYYPQRRPYIHPYSDPILDEEVVVFCQNAWLSKRKSTEWPRDFYGLTIGMNDGFSLGGQAFWKAVEEKKIEVKYANGNRVNLLKLRGDRIDCYVNDRISILWELTRLKREGIVDTVNFSMAAKISLEQGYIGFTNRNLEQYPYQSQFVAAFNSALAELKSSGQLDKIVGRYIE</sequence>
<dbReference type="Pfam" id="PF00497">
    <property type="entry name" value="SBP_bac_3"/>
    <property type="match status" value="1"/>
</dbReference>
<evidence type="ECO:0000259" key="4">
    <source>
        <dbReference type="Pfam" id="PF00497"/>
    </source>
</evidence>
<dbReference type="PANTHER" id="PTHR35936:SF25">
    <property type="entry name" value="ABC TRANSPORTER SUBSTRATE-BINDING PROTEIN"/>
    <property type="match status" value="1"/>
</dbReference>
<keyword evidence="2 3" id="KW-0732">Signal</keyword>
<dbReference type="KEGG" id="vco:VC0395_0527"/>
<protein>
    <recommendedName>
        <fullName evidence="4">Solute-binding protein family 3/N-terminal domain-containing protein</fullName>
    </recommendedName>
</protein>
<dbReference type="OrthoDB" id="7340028at2"/>
<proteinExistence type="inferred from homology"/>
<feature type="domain" description="Solute-binding protein family 3/N-terminal" evidence="4">
    <location>
        <begin position="25"/>
        <end position="260"/>
    </location>
</feature>
<dbReference type="PATRIC" id="fig|345073.21.peg.3464"/>
<accession>A0A0H3AF43</accession>
<dbReference type="AlphaFoldDB" id="A0A0H3AF43"/>
<dbReference type="eggNOG" id="COG0834">
    <property type="taxonomic scope" value="Bacteria"/>
</dbReference>
<evidence type="ECO:0000313" key="5">
    <source>
        <dbReference type="EMBL" id="ABQ19005.1"/>
    </source>
</evidence>
<organism evidence="5 6">
    <name type="scientific">Vibrio cholerae serotype O1 (strain ATCC 39541 / Classical Ogawa 395 / O395)</name>
    <dbReference type="NCBI Taxonomy" id="345073"/>
    <lineage>
        <taxon>Bacteria</taxon>
        <taxon>Pseudomonadati</taxon>
        <taxon>Pseudomonadota</taxon>
        <taxon>Gammaproteobacteria</taxon>
        <taxon>Vibrionales</taxon>
        <taxon>Vibrionaceae</taxon>
        <taxon>Vibrio</taxon>
    </lineage>
</organism>
<dbReference type="Proteomes" id="UP000000249">
    <property type="component" value="Chromosome 2"/>
</dbReference>